<dbReference type="GO" id="GO:0005634">
    <property type="term" value="C:nucleus"/>
    <property type="evidence" value="ECO:0007669"/>
    <property type="project" value="UniProtKB-SubCell"/>
</dbReference>
<dbReference type="GO" id="GO:0046983">
    <property type="term" value="F:protein dimerization activity"/>
    <property type="evidence" value="ECO:0007669"/>
    <property type="project" value="InterPro"/>
</dbReference>
<keyword evidence="5" id="KW-0539">Nucleus</keyword>
<evidence type="ECO:0000313" key="7">
    <source>
        <dbReference type="EMBL" id="TYI61270.1"/>
    </source>
</evidence>
<dbReference type="PRINTS" id="PR00404">
    <property type="entry name" value="MADSDOMAIN"/>
</dbReference>
<keyword evidence="2" id="KW-0805">Transcription regulation</keyword>
<dbReference type="PANTHER" id="PTHR11945:SF725">
    <property type="entry name" value="AGAMOUS-LIKE 58-RELATED"/>
    <property type="match status" value="1"/>
</dbReference>
<dbReference type="GO" id="GO:0000978">
    <property type="term" value="F:RNA polymerase II cis-regulatory region sequence-specific DNA binding"/>
    <property type="evidence" value="ECO:0007669"/>
    <property type="project" value="TreeGrafter"/>
</dbReference>
<keyword evidence="3" id="KW-0238">DNA-binding</keyword>
<evidence type="ECO:0000256" key="4">
    <source>
        <dbReference type="ARBA" id="ARBA00023163"/>
    </source>
</evidence>
<feature type="non-terminal residue" evidence="7">
    <location>
        <position position="1"/>
    </location>
</feature>
<keyword evidence="4" id="KW-0804">Transcription</keyword>
<dbReference type="PROSITE" id="PS50066">
    <property type="entry name" value="MADS_BOX_2"/>
    <property type="match status" value="1"/>
</dbReference>
<dbReference type="InterPro" id="IPR036879">
    <property type="entry name" value="TF_MADSbox_sf"/>
</dbReference>
<name>A0A5D2T810_GOSMU</name>
<keyword evidence="8" id="KW-1185">Reference proteome</keyword>
<organism evidence="7 8">
    <name type="scientific">Gossypium mustelinum</name>
    <name type="common">Cotton</name>
    <name type="synonym">Gossypium caicoense</name>
    <dbReference type="NCBI Taxonomy" id="34275"/>
    <lineage>
        <taxon>Eukaryota</taxon>
        <taxon>Viridiplantae</taxon>
        <taxon>Streptophyta</taxon>
        <taxon>Embryophyta</taxon>
        <taxon>Tracheophyta</taxon>
        <taxon>Spermatophyta</taxon>
        <taxon>Magnoliopsida</taxon>
        <taxon>eudicotyledons</taxon>
        <taxon>Gunneridae</taxon>
        <taxon>Pentapetalae</taxon>
        <taxon>rosids</taxon>
        <taxon>malvids</taxon>
        <taxon>Malvales</taxon>
        <taxon>Malvaceae</taxon>
        <taxon>Malvoideae</taxon>
        <taxon>Gossypium</taxon>
    </lineage>
</organism>
<evidence type="ECO:0000256" key="2">
    <source>
        <dbReference type="ARBA" id="ARBA00023015"/>
    </source>
</evidence>
<dbReference type="Gene3D" id="3.40.1810.10">
    <property type="entry name" value="Transcription factor, MADS-box"/>
    <property type="match status" value="1"/>
</dbReference>
<evidence type="ECO:0000313" key="8">
    <source>
        <dbReference type="Proteomes" id="UP000323597"/>
    </source>
</evidence>
<sequence length="95" mass="11045">SLAKKTGGKRKIEIKIIENEYDMLISFSKRRLGVYKKISELSTLCGGEILFIIFSPTSKQYSFRHPFVEFVAKRILNQTNLLIKPLMLLLRLTIR</sequence>
<dbReference type="SUPFAM" id="SSF55455">
    <property type="entry name" value="SRF-like"/>
    <property type="match status" value="1"/>
</dbReference>
<comment type="subcellular location">
    <subcellularLocation>
        <location evidence="1">Nucleus</location>
    </subcellularLocation>
</comment>
<dbReference type="Pfam" id="PF00319">
    <property type="entry name" value="SRF-TF"/>
    <property type="match status" value="1"/>
</dbReference>
<dbReference type="EMBL" id="CM017658">
    <property type="protein sequence ID" value="TYI61270.1"/>
    <property type="molecule type" value="Genomic_DNA"/>
</dbReference>
<evidence type="ECO:0000256" key="3">
    <source>
        <dbReference type="ARBA" id="ARBA00023125"/>
    </source>
</evidence>
<evidence type="ECO:0000259" key="6">
    <source>
        <dbReference type="PROSITE" id="PS50066"/>
    </source>
</evidence>
<dbReference type="InterPro" id="IPR002100">
    <property type="entry name" value="TF_MADSbox"/>
</dbReference>
<evidence type="ECO:0000256" key="1">
    <source>
        <dbReference type="ARBA" id="ARBA00004123"/>
    </source>
</evidence>
<gene>
    <name evidence="7" type="ORF">E1A91_D10G161200v1</name>
</gene>
<dbReference type="SMART" id="SM00432">
    <property type="entry name" value="MADS"/>
    <property type="match status" value="1"/>
</dbReference>
<reference evidence="7 8" key="1">
    <citation type="submission" date="2019-07" db="EMBL/GenBank/DDBJ databases">
        <title>WGS assembly of Gossypium mustelinum.</title>
        <authorList>
            <person name="Chen Z.J."/>
            <person name="Sreedasyam A."/>
            <person name="Ando A."/>
            <person name="Song Q."/>
            <person name="De L."/>
            <person name="Hulse-Kemp A."/>
            <person name="Ding M."/>
            <person name="Ye W."/>
            <person name="Kirkbride R."/>
            <person name="Jenkins J."/>
            <person name="Plott C."/>
            <person name="Lovell J."/>
            <person name="Lin Y.-M."/>
            <person name="Vaughn R."/>
            <person name="Liu B."/>
            <person name="Li W."/>
            <person name="Simpson S."/>
            <person name="Scheffler B."/>
            <person name="Saski C."/>
            <person name="Grover C."/>
            <person name="Hu G."/>
            <person name="Conover J."/>
            <person name="Carlson J."/>
            <person name="Shu S."/>
            <person name="Boston L."/>
            <person name="Williams M."/>
            <person name="Peterson D."/>
            <person name="Mcgee K."/>
            <person name="Jones D."/>
            <person name="Wendel J."/>
            <person name="Stelly D."/>
            <person name="Grimwood J."/>
            <person name="Schmutz J."/>
        </authorList>
    </citation>
    <scope>NUCLEOTIDE SEQUENCE [LARGE SCALE GENOMIC DNA]</scope>
    <source>
        <strain evidence="7">1408120.09</strain>
    </source>
</reference>
<accession>A0A5D2T810</accession>
<dbReference type="Proteomes" id="UP000323597">
    <property type="component" value="Chromosome D10"/>
</dbReference>
<proteinExistence type="predicted"/>
<dbReference type="PANTHER" id="PTHR11945">
    <property type="entry name" value="MADS BOX PROTEIN"/>
    <property type="match status" value="1"/>
</dbReference>
<dbReference type="GO" id="GO:0000981">
    <property type="term" value="F:DNA-binding transcription factor activity, RNA polymerase II-specific"/>
    <property type="evidence" value="ECO:0007669"/>
    <property type="project" value="TreeGrafter"/>
</dbReference>
<feature type="domain" description="MADS-box" evidence="6">
    <location>
        <begin position="7"/>
        <end position="67"/>
    </location>
</feature>
<evidence type="ECO:0000256" key="5">
    <source>
        <dbReference type="ARBA" id="ARBA00023242"/>
    </source>
</evidence>
<dbReference type="AlphaFoldDB" id="A0A5D2T810"/>
<protein>
    <recommendedName>
        <fullName evidence="6">MADS-box domain-containing protein</fullName>
    </recommendedName>
</protein>